<dbReference type="PANTHER" id="PTHR23408">
    <property type="entry name" value="METHYLMALONYL-COA MUTASE"/>
    <property type="match status" value="1"/>
</dbReference>
<dbReference type="RefSeq" id="WP_382422125.1">
    <property type="nucleotide sequence ID" value="NZ_JBHSCW010000004.1"/>
</dbReference>
<evidence type="ECO:0000313" key="3">
    <source>
        <dbReference type="Proteomes" id="UP001595799"/>
    </source>
</evidence>
<dbReference type="Gene3D" id="1.20.5.170">
    <property type="match status" value="1"/>
</dbReference>
<dbReference type="Proteomes" id="UP001595799">
    <property type="component" value="Unassembled WGS sequence"/>
</dbReference>
<dbReference type="EMBL" id="JBHSCW010000004">
    <property type="protein sequence ID" value="MFC4351778.1"/>
    <property type="molecule type" value="Genomic_DNA"/>
</dbReference>
<dbReference type="SUPFAM" id="SSF52540">
    <property type="entry name" value="P-loop containing nucleoside triphosphate hydrolases"/>
    <property type="match status" value="1"/>
</dbReference>
<dbReference type="GO" id="GO:0016787">
    <property type="term" value="F:hydrolase activity"/>
    <property type="evidence" value="ECO:0007669"/>
    <property type="project" value="UniProtKB-KW"/>
</dbReference>
<organism evidence="2 3">
    <name type="scientific">Fodinicurvata halophila</name>
    <dbReference type="NCBI Taxonomy" id="1419723"/>
    <lineage>
        <taxon>Bacteria</taxon>
        <taxon>Pseudomonadati</taxon>
        <taxon>Pseudomonadota</taxon>
        <taxon>Alphaproteobacteria</taxon>
        <taxon>Rhodospirillales</taxon>
        <taxon>Rhodovibrionaceae</taxon>
        <taxon>Fodinicurvata</taxon>
    </lineage>
</organism>
<reference evidence="3" key="1">
    <citation type="journal article" date="2019" name="Int. J. Syst. Evol. Microbiol.">
        <title>The Global Catalogue of Microorganisms (GCM) 10K type strain sequencing project: providing services to taxonomists for standard genome sequencing and annotation.</title>
        <authorList>
            <consortium name="The Broad Institute Genomics Platform"/>
            <consortium name="The Broad Institute Genome Sequencing Center for Infectious Disease"/>
            <person name="Wu L."/>
            <person name="Ma J."/>
        </authorList>
    </citation>
    <scope>NUCLEOTIDE SEQUENCE [LARGE SCALE GENOMIC DNA]</scope>
    <source>
        <strain evidence="3">CECT 8472</strain>
    </source>
</reference>
<evidence type="ECO:0000256" key="1">
    <source>
        <dbReference type="ARBA" id="ARBA00009625"/>
    </source>
</evidence>
<proteinExistence type="inferred from homology"/>
<dbReference type="PANTHER" id="PTHR23408:SF3">
    <property type="entry name" value="METHYLMALONIC ACIDURIA TYPE A PROTEIN, MITOCHONDRIAL"/>
    <property type="match status" value="1"/>
</dbReference>
<keyword evidence="2" id="KW-0378">Hydrolase</keyword>
<name>A0ABV8UMU4_9PROT</name>
<keyword evidence="3" id="KW-1185">Reference proteome</keyword>
<dbReference type="EC" id="3.6.5.-" evidence="2"/>
<sequence>MTSAQSSPETTPNQTIDDPQLVKLAEQLRGGSRRALGRAITLVESTRLDDRARAEELLQLLLPETGNSVRIGISGVPGVGKSTFIEAFGLHLIDQGHRVAVLAVDPSSRRTGGSILGDKTRMELLSRAPEAFIRPSPTGHSLGGVARRTREVMLLCEAAGYDHLLVETVGVGQSETAVAEMVDLFLLLLVPGGGDELQGLKKGIVELANLVVVNKADGELKEAAQRAVAEYKSALRMLRPLSDSWQVPVLSCSALEKTGFETVLQGITDHLEALGSEGLTAKRNAQARAWMWNEIDEELRAAFRNDSRVAALLEQAEAEVTQGRLPPGRAAQDLLQVFLDSSTRKDPQ</sequence>
<dbReference type="Gene3D" id="1.10.287.130">
    <property type="match status" value="1"/>
</dbReference>
<dbReference type="Gene3D" id="3.40.50.300">
    <property type="entry name" value="P-loop containing nucleotide triphosphate hydrolases"/>
    <property type="match status" value="1"/>
</dbReference>
<dbReference type="NCBIfam" id="TIGR00750">
    <property type="entry name" value="lao"/>
    <property type="match status" value="1"/>
</dbReference>
<evidence type="ECO:0000313" key="2">
    <source>
        <dbReference type="EMBL" id="MFC4351778.1"/>
    </source>
</evidence>
<accession>A0ABV8UMU4</accession>
<protein>
    <submittedName>
        <fullName evidence="2">Methylmalonyl Co-A mutase-associated GTPase MeaB</fullName>
        <ecNumber evidence="2">3.6.5.-</ecNumber>
    </submittedName>
</protein>
<comment type="similarity">
    <text evidence="1">Belongs to the SIMIBI class G3E GTPase family. ArgK/MeaB subfamily.</text>
</comment>
<dbReference type="InterPro" id="IPR027417">
    <property type="entry name" value="P-loop_NTPase"/>
</dbReference>
<dbReference type="CDD" id="cd03114">
    <property type="entry name" value="MMAA-like"/>
    <property type="match status" value="1"/>
</dbReference>
<comment type="caution">
    <text evidence="2">The sequence shown here is derived from an EMBL/GenBank/DDBJ whole genome shotgun (WGS) entry which is preliminary data.</text>
</comment>
<dbReference type="InterPro" id="IPR005129">
    <property type="entry name" value="GTPase_ArgK"/>
</dbReference>
<dbReference type="Pfam" id="PF03308">
    <property type="entry name" value="MeaB"/>
    <property type="match status" value="1"/>
</dbReference>
<gene>
    <name evidence="2" type="primary">meaB</name>
    <name evidence="2" type="ORF">ACFOW6_09515</name>
</gene>
<dbReference type="NCBIfam" id="NF006958">
    <property type="entry name" value="PRK09435.1"/>
    <property type="match status" value="1"/>
</dbReference>